<dbReference type="PANTHER" id="PTHR13492:SF2">
    <property type="entry name" value="RING FINGER PROTEIN 37"/>
    <property type="match status" value="1"/>
</dbReference>
<dbReference type="InterPro" id="IPR039925">
    <property type="entry name" value="RNF37_RING-Ubox"/>
</dbReference>
<feature type="compositionally biased region" description="Acidic residues" evidence="2">
    <location>
        <begin position="448"/>
        <end position="457"/>
    </location>
</feature>
<reference evidence="5 6" key="1">
    <citation type="journal article" date="2013" name="Genome Biol.">
        <title>Genome of Acanthamoeba castellanii highlights extensive lateral gene transfer and early evolution of tyrosine kinase signaling.</title>
        <authorList>
            <person name="Clarke M."/>
            <person name="Lohan A.J."/>
            <person name="Liu B."/>
            <person name="Lagkouvardos I."/>
            <person name="Roy S."/>
            <person name="Zafar N."/>
            <person name="Bertelli C."/>
            <person name="Schilde C."/>
            <person name="Kianianmomeni A."/>
            <person name="Burglin T.R."/>
            <person name="Frech C."/>
            <person name="Turcotte B."/>
            <person name="Kopec K.O."/>
            <person name="Synnott J.M."/>
            <person name="Choo C."/>
            <person name="Paponov I."/>
            <person name="Finkler A."/>
            <person name="Soon Heng Tan C."/>
            <person name="Hutchins A.P."/>
            <person name="Weinmeier T."/>
            <person name="Rattei T."/>
            <person name="Chu J.S."/>
            <person name="Gimenez G."/>
            <person name="Irimia M."/>
            <person name="Rigden D.J."/>
            <person name="Fitzpatrick D.A."/>
            <person name="Lorenzo-Morales J."/>
            <person name="Bateman A."/>
            <person name="Chiu C.H."/>
            <person name="Tang P."/>
            <person name="Hegemann P."/>
            <person name="Fromm H."/>
            <person name="Raoult D."/>
            <person name="Greub G."/>
            <person name="Miranda-Saavedra D."/>
            <person name="Chen N."/>
            <person name="Nash P."/>
            <person name="Ginger M.L."/>
            <person name="Horn M."/>
            <person name="Schaap P."/>
            <person name="Caler L."/>
            <person name="Loftus B."/>
        </authorList>
    </citation>
    <scope>NUCLEOTIDE SEQUENCE [LARGE SCALE GENOMIC DNA]</scope>
    <source>
        <strain evidence="5 6">Neff</strain>
    </source>
</reference>
<evidence type="ECO:0000256" key="2">
    <source>
        <dbReference type="SAM" id="MobiDB-lite"/>
    </source>
</evidence>
<dbReference type="InterPro" id="IPR003613">
    <property type="entry name" value="Ubox_domain"/>
</dbReference>
<gene>
    <name evidence="5" type="ORF">ACA1_119120</name>
</gene>
<dbReference type="InterPro" id="IPR001841">
    <property type="entry name" value="Znf_RING"/>
</dbReference>
<dbReference type="SUPFAM" id="SSF57850">
    <property type="entry name" value="RING/U-box"/>
    <property type="match status" value="2"/>
</dbReference>
<feature type="compositionally biased region" description="Acidic residues" evidence="2">
    <location>
        <begin position="468"/>
        <end position="478"/>
    </location>
</feature>
<feature type="compositionally biased region" description="Low complexity" evidence="2">
    <location>
        <begin position="402"/>
        <end position="425"/>
    </location>
</feature>
<dbReference type="PROSITE" id="PS51698">
    <property type="entry name" value="U_BOX"/>
    <property type="match status" value="1"/>
</dbReference>
<feature type="domain" description="RING-type" evidence="3">
    <location>
        <begin position="516"/>
        <end position="563"/>
    </location>
</feature>
<dbReference type="RefSeq" id="XP_004358068.1">
    <property type="nucleotide sequence ID" value="XM_004358011.1"/>
</dbReference>
<dbReference type="STRING" id="1257118.L8HKB1"/>
<name>L8HKB1_ACACF</name>
<feature type="region of interest" description="Disordered" evidence="2">
    <location>
        <begin position="367"/>
        <end position="497"/>
    </location>
</feature>
<proteinExistence type="predicted"/>
<evidence type="ECO:0000313" key="6">
    <source>
        <dbReference type="Proteomes" id="UP000011083"/>
    </source>
</evidence>
<keyword evidence="1" id="KW-0863">Zinc-finger</keyword>
<evidence type="ECO:0000259" key="3">
    <source>
        <dbReference type="PROSITE" id="PS50089"/>
    </source>
</evidence>
<dbReference type="KEGG" id="acan:ACA1_119120"/>
<feature type="compositionally biased region" description="Basic and acidic residues" evidence="2">
    <location>
        <begin position="388"/>
        <end position="400"/>
    </location>
</feature>
<dbReference type="EMBL" id="KB007797">
    <property type="protein sequence ID" value="ELR25635.1"/>
    <property type="molecule type" value="Genomic_DNA"/>
</dbReference>
<evidence type="ECO:0000313" key="5">
    <source>
        <dbReference type="EMBL" id="ELR25635.1"/>
    </source>
</evidence>
<dbReference type="Pfam" id="PF19318">
    <property type="entry name" value="DUF5918"/>
    <property type="match status" value="1"/>
</dbReference>
<dbReference type="CDD" id="cd16660">
    <property type="entry name" value="RING-Ubox_RNF37"/>
    <property type="match status" value="1"/>
</dbReference>
<dbReference type="Pfam" id="PF04564">
    <property type="entry name" value="U-box"/>
    <property type="match status" value="1"/>
</dbReference>
<feature type="compositionally biased region" description="Basic and acidic residues" evidence="2">
    <location>
        <begin position="479"/>
        <end position="489"/>
    </location>
</feature>
<dbReference type="Gene3D" id="3.30.40.10">
    <property type="entry name" value="Zinc/RING finger domain, C3HC4 (zinc finger)"/>
    <property type="match status" value="2"/>
</dbReference>
<dbReference type="InterPro" id="IPR013083">
    <property type="entry name" value="Znf_RING/FYVE/PHD"/>
</dbReference>
<dbReference type="GO" id="GO:0008270">
    <property type="term" value="F:zinc ion binding"/>
    <property type="evidence" value="ECO:0007669"/>
    <property type="project" value="UniProtKB-KW"/>
</dbReference>
<dbReference type="GeneID" id="14926700"/>
<feature type="domain" description="U-box" evidence="4">
    <location>
        <begin position="254"/>
        <end position="327"/>
    </location>
</feature>
<evidence type="ECO:0000259" key="4">
    <source>
        <dbReference type="PROSITE" id="PS51698"/>
    </source>
</evidence>
<dbReference type="GO" id="GO:0034450">
    <property type="term" value="F:ubiquitin-ubiquitin ligase activity"/>
    <property type="evidence" value="ECO:0007669"/>
    <property type="project" value="TreeGrafter"/>
</dbReference>
<dbReference type="InterPro" id="IPR045696">
    <property type="entry name" value="Ubox5_N"/>
</dbReference>
<dbReference type="GO" id="GO:0000209">
    <property type="term" value="P:protein polyubiquitination"/>
    <property type="evidence" value="ECO:0007669"/>
    <property type="project" value="TreeGrafter"/>
</dbReference>
<dbReference type="SMART" id="SM00184">
    <property type="entry name" value="RING"/>
    <property type="match status" value="1"/>
</dbReference>
<organism evidence="5 6">
    <name type="scientific">Acanthamoeba castellanii (strain ATCC 30010 / Neff)</name>
    <dbReference type="NCBI Taxonomy" id="1257118"/>
    <lineage>
        <taxon>Eukaryota</taxon>
        <taxon>Amoebozoa</taxon>
        <taxon>Discosea</taxon>
        <taxon>Longamoebia</taxon>
        <taxon>Centramoebida</taxon>
        <taxon>Acanthamoebidae</taxon>
        <taxon>Acanthamoeba</taxon>
    </lineage>
</organism>
<dbReference type="PANTHER" id="PTHR13492">
    <property type="entry name" value="RING FINGER PROTEIN 37"/>
    <property type="match status" value="1"/>
</dbReference>
<dbReference type="GO" id="GO:0005634">
    <property type="term" value="C:nucleus"/>
    <property type="evidence" value="ECO:0007669"/>
    <property type="project" value="TreeGrafter"/>
</dbReference>
<sequence length="579" mass="64207">MEWNFATRELGAEIECSAVAMDGHDVATLLLPHPATPGAQARPFSPAPFGAAASSFICATFVRTPVHLTLTFPHEVNVACVMLRPKVSSQVVQVVSVEVAPFAAPGAEGEWKYLGSYGDLHTKLTPPDHDSASAVLFYNPGFRGRALDWQDLPPSRSPGLPDRSRIRIDRSAYALAKVKKLKITIKKMEHSGYVGLAGLEVWGQPAASCDKATLTRVHTRLSALKPEPQPPRIALERPPQPEWLEKLRRIPADALPAHFLDPITCEAMQDPVLLPSGNAVDRTTIERHLRNHLTDPFTGLPLKREDLVEHSSLRYEIYRFAYTYQLPPGNPAAPRAATFNQYRRGVPAVVDPAASALGAALEQRLNATTTTTRHKRQRMISDDDEDERVDRKQPRADDNKQSTARRTASPSSATTPTSSTSTSSPWAPMTRYTVTRDRQGNEVITLGSDDDEDDDQQEEQKQQVTITIDDEVDGGDEDEPKKRRPREERGEEEEIVEEGRVVPTACLQQEGERSVCVVCGTQPPELAVALPCDHRCCRSCALRAIRQQQQQQAQKQAACPTCRRPFAFIDIRRVHSPEQ</sequence>
<dbReference type="CDD" id="cd16449">
    <property type="entry name" value="RING-HC"/>
    <property type="match status" value="1"/>
</dbReference>
<dbReference type="Proteomes" id="UP000011083">
    <property type="component" value="Unassembled WGS sequence"/>
</dbReference>
<evidence type="ECO:0000256" key="1">
    <source>
        <dbReference type="PROSITE-ProRule" id="PRU00175"/>
    </source>
</evidence>
<dbReference type="SMART" id="SM00504">
    <property type="entry name" value="Ubox"/>
    <property type="match status" value="1"/>
</dbReference>
<dbReference type="PROSITE" id="PS50089">
    <property type="entry name" value="ZF_RING_2"/>
    <property type="match status" value="1"/>
</dbReference>
<dbReference type="OrthoDB" id="20295at2759"/>
<keyword evidence="1" id="KW-0479">Metal-binding</keyword>
<dbReference type="InterPro" id="IPR039847">
    <property type="entry name" value="Ubox5"/>
</dbReference>
<dbReference type="AlphaFoldDB" id="L8HKB1"/>
<accession>L8HKB1</accession>
<dbReference type="GO" id="GO:0031625">
    <property type="term" value="F:ubiquitin protein ligase binding"/>
    <property type="evidence" value="ECO:0007669"/>
    <property type="project" value="TreeGrafter"/>
</dbReference>
<dbReference type="VEuPathDB" id="AmoebaDB:ACA1_119120"/>
<keyword evidence="1" id="KW-0862">Zinc</keyword>
<protein>
    <submittedName>
        <fullName evidence="5">Ubox domain containing protein</fullName>
    </submittedName>
</protein>
<keyword evidence="6" id="KW-1185">Reference proteome</keyword>